<dbReference type="AlphaFoldDB" id="A0A7Y6B237"/>
<reference evidence="1 2" key="1">
    <citation type="submission" date="2020-05" db="EMBL/GenBank/DDBJ databases">
        <title>Genome Sequencing of Type Strains.</title>
        <authorList>
            <person name="Lemaire J.F."/>
            <person name="Inderbitzin P."/>
            <person name="Gregorio O.A."/>
            <person name="Collins S.B."/>
            <person name="Wespe N."/>
            <person name="Knight-Connoni V."/>
        </authorList>
    </citation>
    <scope>NUCLEOTIDE SEQUENCE [LARGE SCALE GENOMIC DNA]</scope>
    <source>
        <strain evidence="1 2">DSM 100049</strain>
    </source>
</reference>
<proteinExistence type="predicted"/>
<evidence type="ECO:0000313" key="1">
    <source>
        <dbReference type="EMBL" id="NUU46031.1"/>
    </source>
</evidence>
<dbReference type="Proteomes" id="UP000536441">
    <property type="component" value="Unassembled WGS sequence"/>
</dbReference>
<dbReference type="RefSeq" id="WP_175310808.1">
    <property type="nucleotide sequence ID" value="NZ_CBCRYR010000041.1"/>
</dbReference>
<sequence>MTYTANDIAKVRTLVQAGIDMLKAAGWTEDMIRPRLRFMADEAIAFLLAKEAA</sequence>
<evidence type="ECO:0000313" key="2">
    <source>
        <dbReference type="Proteomes" id="UP000536441"/>
    </source>
</evidence>
<dbReference type="EMBL" id="JABMCH010000050">
    <property type="protein sequence ID" value="NUU46031.1"/>
    <property type="molecule type" value="Genomic_DNA"/>
</dbReference>
<accession>A0A7Y6B237</accession>
<protein>
    <submittedName>
        <fullName evidence="1">Uncharacterized protein</fullName>
    </submittedName>
</protein>
<name>A0A7Y6B237_9SPHN</name>
<organism evidence="1 2">
    <name type="scientific">Sphingomonas zeae</name>
    <dbReference type="NCBI Taxonomy" id="1646122"/>
    <lineage>
        <taxon>Bacteria</taxon>
        <taxon>Pseudomonadati</taxon>
        <taxon>Pseudomonadota</taxon>
        <taxon>Alphaproteobacteria</taxon>
        <taxon>Sphingomonadales</taxon>
        <taxon>Sphingomonadaceae</taxon>
        <taxon>Sphingomonas</taxon>
    </lineage>
</organism>
<gene>
    <name evidence="1" type="ORF">HP438_03445</name>
</gene>
<keyword evidence="2" id="KW-1185">Reference proteome</keyword>
<comment type="caution">
    <text evidence="1">The sequence shown here is derived from an EMBL/GenBank/DDBJ whole genome shotgun (WGS) entry which is preliminary data.</text>
</comment>